<protein>
    <submittedName>
        <fullName evidence="1">Uncharacterized protein</fullName>
    </submittedName>
</protein>
<evidence type="ECO:0000313" key="1">
    <source>
        <dbReference type="EMBL" id="MBX67977.1"/>
    </source>
</evidence>
<name>A0A2P2QM66_RHIMU</name>
<sequence length="44" mass="5470">MLMHLDCFFIWGSKYQDKLHIHWMTNPRNQFLVPQYSFQVIPMK</sequence>
<accession>A0A2P2QM66</accession>
<dbReference type="EMBL" id="GGEC01087493">
    <property type="protein sequence ID" value="MBX67977.1"/>
    <property type="molecule type" value="Transcribed_RNA"/>
</dbReference>
<organism evidence="1">
    <name type="scientific">Rhizophora mucronata</name>
    <name type="common">Asiatic mangrove</name>
    <dbReference type="NCBI Taxonomy" id="61149"/>
    <lineage>
        <taxon>Eukaryota</taxon>
        <taxon>Viridiplantae</taxon>
        <taxon>Streptophyta</taxon>
        <taxon>Embryophyta</taxon>
        <taxon>Tracheophyta</taxon>
        <taxon>Spermatophyta</taxon>
        <taxon>Magnoliopsida</taxon>
        <taxon>eudicotyledons</taxon>
        <taxon>Gunneridae</taxon>
        <taxon>Pentapetalae</taxon>
        <taxon>rosids</taxon>
        <taxon>fabids</taxon>
        <taxon>Malpighiales</taxon>
        <taxon>Rhizophoraceae</taxon>
        <taxon>Rhizophora</taxon>
    </lineage>
</organism>
<dbReference type="AlphaFoldDB" id="A0A2P2QM66"/>
<reference evidence="1" key="1">
    <citation type="submission" date="2018-02" db="EMBL/GenBank/DDBJ databases">
        <title>Rhizophora mucronata_Transcriptome.</title>
        <authorList>
            <person name="Meera S.P."/>
            <person name="Sreeshan A."/>
            <person name="Augustine A."/>
        </authorList>
    </citation>
    <scope>NUCLEOTIDE SEQUENCE</scope>
    <source>
        <tissue evidence="1">Leaf</tissue>
    </source>
</reference>
<proteinExistence type="predicted"/>